<comment type="caution">
    <text evidence="5">The sequence shown here is derived from an EMBL/GenBank/DDBJ whole genome shotgun (WGS) entry which is preliminary data.</text>
</comment>
<dbReference type="InterPro" id="IPR006913">
    <property type="entry name" value="CENP-V/GFA"/>
</dbReference>
<keyword evidence="6" id="KW-1185">Reference proteome</keyword>
<dbReference type="InterPro" id="IPR011057">
    <property type="entry name" value="Mss4-like_sf"/>
</dbReference>
<dbReference type="Proteomes" id="UP001143307">
    <property type="component" value="Unassembled WGS sequence"/>
</dbReference>
<evidence type="ECO:0000259" key="4">
    <source>
        <dbReference type="PROSITE" id="PS51891"/>
    </source>
</evidence>
<dbReference type="PROSITE" id="PS51891">
    <property type="entry name" value="CENP_V_GFA"/>
    <property type="match status" value="1"/>
</dbReference>
<reference evidence="5" key="1">
    <citation type="submission" date="2019-02" db="EMBL/GenBank/DDBJ databases">
        <authorList>
            <person name="Li S.-H."/>
        </authorList>
    </citation>
    <scope>NUCLEOTIDE SEQUENCE</scope>
    <source>
        <strain evidence="5">IMCC8485</strain>
    </source>
</reference>
<evidence type="ECO:0000256" key="2">
    <source>
        <dbReference type="ARBA" id="ARBA00022723"/>
    </source>
</evidence>
<evidence type="ECO:0000256" key="3">
    <source>
        <dbReference type="ARBA" id="ARBA00022833"/>
    </source>
</evidence>
<evidence type="ECO:0000313" key="6">
    <source>
        <dbReference type="Proteomes" id="UP001143307"/>
    </source>
</evidence>
<dbReference type="EMBL" id="SHNP01000006">
    <property type="protein sequence ID" value="MCX2975128.1"/>
    <property type="molecule type" value="Genomic_DNA"/>
</dbReference>
<evidence type="ECO:0000256" key="1">
    <source>
        <dbReference type="ARBA" id="ARBA00005495"/>
    </source>
</evidence>
<name>A0ABT3SYQ4_9GAMM</name>
<keyword evidence="2" id="KW-0479">Metal-binding</keyword>
<evidence type="ECO:0000313" key="5">
    <source>
        <dbReference type="EMBL" id="MCX2975128.1"/>
    </source>
</evidence>
<gene>
    <name evidence="5" type="ORF">EYC87_16210</name>
</gene>
<comment type="similarity">
    <text evidence="1">Belongs to the Gfa family.</text>
</comment>
<dbReference type="Pfam" id="PF04828">
    <property type="entry name" value="GFA"/>
    <property type="match status" value="1"/>
</dbReference>
<sequence length="136" mass="14962">MKGACGCGNIELHWQLVDLSLVPRACACDYCSGYGANWVSKSGTRVRAVIHNPLYYSVVRQGSETAEFHECMRCQLPVFASATVDEQDYAVINASCVANPRGFGDPVPAFFGAESVEQRAQRRMHNWCLLTQLTVG</sequence>
<proteinExistence type="inferred from homology"/>
<feature type="domain" description="CENP-V/GFA" evidence="4">
    <location>
        <begin position="1"/>
        <end position="117"/>
    </location>
</feature>
<protein>
    <recommendedName>
        <fullName evidence="4">CENP-V/GFA domain-containing protein</fullName>
    </recommendedName>
</protein>
<dbReference type="SUPFAM" id="SSF51316">
    <property type="entry name" value="Mss4-like"/>
    <property type="match status" value="1"/>
</dbReference>
<dbReference type="Gene3D" id="2.170.150.70">
    <property type="match status" value="1"/>
</dbReference>
<accession>A0ABT3SYQ4</accession>
<keyword evidence="3" id="KW-0862">Zinc</keyword>
<organism evidence="5 6">
    <name type="scientific">Candidatus Seongchinamella marina</name>
    <dbReference type="NCBI Taxonomy" id="2518990"/>
    <lineage>
        <taxon>Bacteria</taxon>
        <taxon>Pseudomonadati</taxon>
        <taxon>Pseudomonadota</taxon>
        <taxon>Gammaproteobacteria</taxon>
        <taxon>Cellvibrionales</taxon>
        <taxon>Halieaceae</taxon>
        <taxon>Seongchinamella</taxon>
    </lineage>
</organism>